<proteinExistence type="predicted"/>
<accession>A0AAQ1P5B8</accession>
<protein>
    <submittedName>
        <fullName evidence="1">Uncharacterized protein</fullName>
    </submittedName>
</protein>
<keyword evidence="2" id="KW-1185">Reference proteome</keyword>
<name>A0AAQ1P5B8_9PSED</name>
<dbReference type="EMBL" id="OPYN01000075">
    <property type="protein sequence ID" value="SPO60171.1"/>
    <property type="molecule type" value="Genomic_DNA"/>
</dbReference>
<evidence type="ECO:0000313" key="2">
    <source>
        <dbReference type="Proteomes" id="UP000294335"/>
    </source>
</evidence>
<sequence length="70" mass="7945">MRGGSFYYCLEVMLEAWRKEWPIAATLDSKGVESLRSEACPEMMQSDRPKEKKTKCAMNASARVVATRLT</sequence>
<evidence type="ECO:0000313" key="1">
    <source>
        <dbReference type="EMBL" id="SPO60171.1"/>
    </source>
</evidence>
<comment type="caution">
    <text evidence="1">The sequence shown here is derived from an EMBL/GenBank/DDBJ whole genome shotgun (WGS) entry which is preliminary data.</text>
</comment>
<dbReference type="AlphaFoldDB" id="A0AAQ1P5B8"/>
<dbReference type="Proteomes" id="UP000294335">
    <property type="component" value="Unassembled WGS sequence"/>
</dbReference>
<organism evidence="1 2">
    <name type="scientific">Pseudomonas inefficax</name>
    <dbReference type="NCBI Taxonomy" id="2078786"/>
    <lineage>
        <taxon>Bacteria</taxon>
        <taxon>Pseudomonadati</taxon>
        <taxon>Pseudomonadota</taxon>
        <taxon>Gammaproteobacteria</taxon>
        <taxon>Pseudomonadales</taxon>
        <taxon>Pseudomonadaceae</taxon>
        <taxon>Pseudomonas</taxon>
    </lineage>
</organism>
<reference evidence="1 2" key="1">
    <citation type="submission" date="2018-02" db="EMBL/GenBank/DDBJ databases">
        <authorList>
            <person name="Dubost A."/>
        </authorList>
    </citation>
    <scope>NUCLEOTIDE SEQUENCE [LARGE SCALE GENOMIC DNA]</scope>
    <source>
        <strain evidence="2">JV551A3</strain>
    </source>
</reference>
<gene>
    <name evidence="1" type="ORF">JV551A3_V1_750003</name>
</gene>